<dbReference type="Proteomes" id="UP000621492">
    <property type="component" value="Unassembled WGS sequence"/>
</dbReference>
<evidence type="ECO:0000313" key="1">
    <source>
        <dbReference type="EMBL" id="GGB51785.1"/>
    </source>
</evidence>
<comment type="caution">
    <text evidence="1">The sequence shown here is derived from an EMBL/GenBank/DDBJ whole genome shotgun (WGS) entry which is preliminary data.</text>
</comment>
<proteinExistence type="predicted"/>
<accession>A0A9W5TZL7</accession>
<keyword evidence="2" id="KW-1185">Reference proteome</keyword>
<dbReference type="EMBL" id="BMJD01000029">
    <property type="protein sequence ID" value="GGB51785.1"/>
    <property type="molecule type" value="Genomic_DNA"/>
</dbReference>
<sequence>MFAMNEKQLRKHLPTLMYHTIWGKFLKKGLLTYCIDARVNFLYFKAALVVGQPNFFILQSVNSLL</sequence>
<reference evidence="1" key="1">
    <citation type="journal article" date="2014" name="Int. J. Syst. Evol. Microbiol.">
        <title>Complete genome sequence of Corynebacterium casei LMG S-19264T (=DSM 44701T), isolated from a smear-ripened cheese.</title>
        <authorList>
            <consortium name="US DOE Joint Genome Institute (JGI-PGF)"/>
            <person name="Walter F."/>
            <person name="Albersmeier A."/>
            <person name="Kalinowski J."/>
            <person name="Ruckert C."/>
        </authorList>
    </citation>
    <scope>NUCLEOTIDE SEQUENCE</scope>
    <source>
        <strain evidence="1">CGMCC 1.15454</strain>
    </source>
</reference>
<organism evidence="1 2">
    <name type="scientific">Lentibacillus populi</name>
    <dbReference type="NCBI Taxonomy" id="1827502"/>
    <lineage>
        <taxon>Bacteria</taxon>
        <taxon>Bacillati</taxon>
        <taxon>Bacillota</taxon>
        <taxon>Bacilli</taxon>
        <taxon>Bacillales</taxon>
        <taxon>Bacillaceae</taxon>
        <taxon>Lentibacillus</taxon>
    </lineage>
</organism>
<protein>
    <submittedName>
        <fullName evidence="1">Uncharacterized protein</fullName>
    </submittedName>
</protein>
<reference evidence="1" key="2">
    <citation type="submission" date="2020-09" db="EMBL/GenBank/DDBJ databases">
        <authorList>
            <person name="Sun Q."/>
            <person name="Zhou Y."/>
        </authorList>
    </citation>
    <scope>NUCLEOTIDE SEQUENCE</scope>
    <source>
        <strain evidence="1">CGMCC 1.15454</strain>
    </source>
</reference>
<dbReference type="AlphaFoldDB" id="A0A9W5TZL7"/>
<gene>
    <name evidence="1" type="ORF">GCM10011409_31710</name>
</gene>
<name>A0A9W5TZL7_9BACI</name>
<evidence type="ECO:0000313" key="2">
    <source>
        <dbReference type="Proteomes" id="UP000621492"/>
    </source>
</evidence>